<feature type="region of interest" description="Disordered" evidence="1">
    <location>
        <begin position="142"/>
        <end position="186"/>
    </location>
</feature>
<dbReference type="Gene3D" id="1.10.10.10">
    <property type="entry name" value="Winged helix-like DNA-binding domain superfamily/Winged helix DNA-binding domain"/>
    <property type="match status" value="1"/>
</dbReference>
<gene>
    <name evidence="2" type="ORF">IGS68_29790</name>
</gene>
<proteinExistence type="predicted"/>
<keyword evidence="3" id="KW-1185">Reference proteome</keyword>
<evidence type="ECO:0000313" key="2">
    <source>
        <dbReference type="EMBL" id="QQP92671.1"/>
    </source>
</evidence>
<feature type="region of interest" description="Disordered" evidence="1">
    <location>
        <begin position="241"/>
        <end position="276"/>
    </location>
</feature>
<dbReference type="SUPFAM" id="SSF46785">
    <property type="entry name" value="Winged helix' DNA-binding domain"/>
    <property type="match status" value="1"/>
</dbReference>
<evidence type="ECO:0000313" key="3">
    <source>
        <dbReference type="Proteomes" id="UP000595197"/>
    </source>
</evidence>
<dbReference type="InterPro" id="IPR036388">
    <property type="entry name" value="WH-like_DNA-bd_sf"/>
</dbReference>
<dbReference type="RefSeq" id="WP_201081766.1">
    <property type="nucleotide sequence ID" value="NZ_CP067421.1"/>
</dbReference>
<dbReference type="Pfam" id="PF13730">
    <property type="entry name" value="HTH_36"/>
    <property type="match status" value="1"/>
</dbReference>
<geneLocation type="plasmid" evidence="2 3">
    <name>pTT6-1</name>
</geneLocation>
<protein>
    <submittedName>
        <fullName evidence="2">Helix-turn-helix domain-containing protein</fullName>
    </submittedName>
</protein>
<organism evidence="2 3">
    <name type="scientific">Skermanella cutis</name>
    <dbReference type="NCBI Taxonomy" id="2775420"/>
    <lineage>
        <taxon>Bacteria</taxon>
        <taxon>Pseudomonadati</taxon>
        <taxon>Pseudomonadota</taxon>
        <taxon>Alphaproteobacteria</taxon>
        <taxon>Rhodospirillales</taxon>
        <taxon>Azospirillaceae</taxon>
        <taxon>Skermanella</taxon>
    </lineage>
</organism>
<sequence>MTTARRPDRRLERICCMECRSRQRIGLVPARYLDHPDLGAADLAVLFVLCAHADRHGLCWPSQSTIAAKSKLDRSTVNRILAKLVDLALIAKGRHPNPRIRTCTYRLAGHEALFRIFSDNLDNGPETAGPLPSEDLSAEAAVVQRDTEHLEQQTSPPERADAREAGNSGTGQTVGSGTAVLDEDWTPDPSDLVFARDHRSDLTPEDIALVARKFILHHGGRPLTDPSSLFRRWLLTERKTHACPNASRDPRRPAPRSDLPRSRAAQGPAGQARFDAWARAAAERRAHYAHDA</sequence>
<dbReference type="Proteomes" id="UP000595197">
    <property type="component" value="Plasmid pTT6-1"/>
</dbReference>
<feature type="compositionally biased region" description="Low complexity" evidence="1">
    <location>
        <begin position="262"/>
        <end position="276"/>
    </location>
</feature>
<dbReference type="EMBL" id="CP067421">
    <property type="protein sequence ID" value="QQP92671.1"/>
    <property type="molecule type" value="Genomic_DNA"/>
</dbReference>
<name>A0ABX7BHV5_9PROT</name>
<keyword evidence="2" id="KW-0614">Plasmid</keyword>
<reference evidence="2" key="1">
    <citation type="submission" date="2021-02" db="EMBL/GenBank/DDBJ databases">
        <title>Skermanella TT6 skin isolate.</title>
        <authorList>
            <person name="Lee K."/>
            <person name="Ganzorig M."/>
        </authorList>
    </citation>
    <scope>NUCLEOTIDE SEQUENCE</scope>
    <source>
        <strain evidence="2">TT6</strain>
    </source>
</reference>
<accession>A0ABX7BHV5</accession>
<evidence type="ECO:0000256" key="1">
    <source>
        <dbReference type="SAM" id="MobiDB-lite"/>
    </source>
</evidence>
<dbReference type="InterPro" id="IPR036390">
    <property type="entry name" value="WH_DNA-bd_sf"/>
</dbReference>